<dbReference type="CDD" id="cd03058">
    <property type="entry name" value="GST_N_Tau"/>
    <property type="match status" value="1"/>
</dbReference>
<dbReference type="PANTHER" id="PTHR11260">
    <property type="entry name" value="GLUTATHIONE S-TRANSFERASE, GST, SUPERFAMILY, GST DOMAIN CONTAINING"/>
    <property type="match status" value="1"/>
</dbReference>
<feature type="domain" description="GST C-terminal" evidence="6">
    <location>
        <begin position="116"/>
        <end position="250"/>
    </location>
</feature>
<reference evidence="7" key="2">
    <citation type="submission" date="2018-05" db="EMBL/GenBank/DDBJ databases">
        <title>OpunRS2 (Oryza punctata Reference Sequence Version 2).</title>
        <authorList>
            <person name="Zhang J."/>
            <person name="Kudrna D."/>
            <person name="Lee S."/>
            <person name="Talag J."/>
            <person name="Welchert J."/>
            <person name="Wing R.A."/>
        </authorList>
    </citation>
    <scope>NUCLEOTIDE SEQUENCE [LARGE SCALE GENOMIC DNA]</scope>
</reference>
<accession>A0A0E0JTM2</accession>
<comment type="similarity">
    <text evidence="4">Belongs to the GST superfamily.</text>
</comment>
<dbReference type="SFLD" id="SFLDS00019">
    <property type="entry name" value="Glutathione_Transferase_(cytos"/>
    <property type="match status" value="1"/>
</dbReference>
<dbReference type="EnsemblPlants" id="OPUNC01G42880.4">
    <property type="protein sequence ID" value="OPUNC01G42880.4"/>
    <property type="gene ID" value="OPUNC01G42880"/>
</dbReference>
<keyword evidence="2" id="KW-0808">Transferase</keyword>
<dbReference type="HOGENOM" id="CLU_011226_18_1_1"/>
<dbReference type="CDD" id="cd03185">
    <property type="entry name" value="GST_C_Tau"/>
    <property type="match status" value="1"/>
</dbReference>
<evidence type="ECO:0000313" key="8">
    <source>
        <dbReference type="Proteomes" id="UP000026962"/>
    </source>
</evidence>
<dbReference type="PROSITE" id="PS50404">
    <property type="entry name" value="GST_NTER"/>
    <property type="match status" value="1"/>
</dbReference>
<name>A0A0E0JTM2_ORYPU</name>
<evidence type="ECO:0000259" key="5">
    <source>
        <dbReference type="PROSITE" id="PS50404"/>
    </source>
</evidence>
<dbReference type="PANTHER" id="PTHR11260:SF503">
    <property type="entry name" value="GLUTATHIONE TRANSFERASE"/>
    <property type="match status" value="1"/>
</dbReference>
<dbReference type="InterPro" id="IPR004046">
    <property type="entry name" value="GST_C"/>
</dbReference>
<dbReference type="InterPro" id="IPR004045">
    <property type="entry name" value="Glutathione_S-Trfase_N"/>
</dbReference>
<evidence type="ECO:0000259" key="6">
    <source>
        <dbReference type="PROSITE" id="PS50405"/>
    </source>
</evidence>
<dbReference type="Gene3D" id="1.20.1050.10">
    <property type="match status" value="1"/>
</dbReference>
<evidence type="ECO:0000256" key="1">
    <source>
        <dbReference type="ARBA" id="ARBA00012452"/>
    </source>
</evidence>
<dbReference type="Gene3D" id="3.40.30.10">
    <property type="entry name" value="Glutaredoxin"/>
    <property type="match status" value="1"/>
</dbReference>
<dbReference type="Proteomes" id="UP000026962">
    <property type="component" value="Chromosome 1"/>
</dbReference>
<dbReference type="AlphaFoldDB" id="A0A0E0JTM2"/>
<dbReference type="SUPFAM" id="SSF47616">
    <property type="entry name" value="GST C-terminal domain-like"/>
    <property type="match status" value="1"/>
</dbReference>
<reference evidence="7" key="1">
    <citation type="submission" date="2015-04" db="UniProtKB">
        <authorList>
            <consortium name="EnsemblPlants"/>
        </authorList>
    </citation>
    <scope>IDENTIFICATION</scope>
</reference>
<dbReference type="InterPro" id="IPR045074">
    <property type="entry name" value="GST_C_Tau"/>
</dbReference>
<dbReference type="GO" id="GO:0006749">
    <property type="term" value="P:glutathione metabolic process"/>
    <property type="evidence" value="ECO:0007669"/>
    <property type="project" value="InterPro"/>
</dbReference>
<protein>
    <recommendedName>
        <fullName evidence="1">glutathione transferase</fullName>
        <ecNumber evidence="1">2.5.1.18</ecNumber>
    </recommendedName>
</protein>
<dbReference type="Pfam" id="PF00043">
    <property type="entry name" value="GST_C"/>
    <property type="match status" value="1"/>
</dbReference>
<dbReference type="SFLD" id="SFLDG00358">
    <property type="entry name" value="Main_(cytGST)"/>
    <property type="match status" value="1"/>
</dbReference>
<keyword evidence="8" id="KW-1185">Reference proteome</keyword>
<comment type="catalytic activity">
    <reaction evidence="3">
        <text>RX + glutathione = an S-substituted glutathione + a halide anion + H(+)</text>
        <dbReference type="Rhea" id="RHEA:16437"/>
        <dbReference type="ChEBI" id="CHEBI:15378"/>
        <dbReference type="ChEBI" id="CHEBI:16042"/>
        <dbReference type="ChEBI" id="CHEBI:17792"/>
        <dbReference type="ChEBI" id="CHEBI:57925"/>
        <dbReference type="ChEBI" id="CHEBI:90779"/>
        <dbReference type="EC" id="2.5.1.18"/>
    </reaction>
</comment>
<dbReference type="InterPro" id="IPR040079">
    <property type="entry name" value="Glutathione_S-Trfase"/>
</dbReference>
<dbReference type="InterPro" id="IPR010987">
    <property type="entry name" value="Glutathione-S-Trfase_C-like"/>
</dbReference>
<dbReference type="Pfam" id="PF02798">
    <property type="entry name" value="GST_N"/>
    <property type="match status" value="1"/>
</dbReference>
<dbReference type="SFLD" id="SFLDG01152">
    <property type="entry name" value="Main.3:_Omega-_and_Tau-like"/>
    <property type="match status" value="1"/>
</dbReference>
<dbReference type="SUPFAM" id="SSF52833">
    <property type="entry name" value="Thioredoxin-like"/>
    <property type="match status" value="1"/>
</dbReference>
<evidence type="ECO:0000256" key="4">
    <source>
        <dbReference type="RuleBase" id="RU003494"/>
    </source>
</evidence>
<dbReference type="EC" id="2.5.1.18" evidence="1"/>
<evidence type="ECO:0000256" key="3">
    <source>
        <dbReference type="ARBA" id="ARBA00047960"/>
    </source>
</evidence>
<dbReference type="Gramene" id="OPUNC01G42880.4">
    <property type="protein sequence ID" value="OPUNC01G42880.4"/>
    <property type="gene ID" value="OPUNC01G42880"/>
</dbReference>
<dbReference type="PROSITE" id="PS50405">
    <property type="entry name" value="GST_CTER"/>
    <property type="match status" value="1"/>
</dbReference>
<dbReference type="InterPro" id="IPR036282">
    <property type="entry name" value="Glutathione-S-Trfase_C_sf"/>
</dbReference>
<dbReference type="GO" id="GO:0004364">
    <property type="term" value="F:glutathione transferase activity"/>
    <property type="evidence" value="ECO:0007669"/>
    <property type="project" value="UniProtKB-EC"/>
</dbReference>
<dbReference type="InterPro" id="IPR036249">
    <property type="entry name" value="Thioredoxin-like_sf"/>
</dbReference>
<proteinExistence type="inferred from homology"/>
<sequence length="272" mass="30169">MEANKLSVLLSAIYELLFFHVSILTMSSSLSPAVKVIGTRFSAFSHRAEVALRLKGVPYELITEDLNNESALLLKHNPVHSKVPVLLHGERSIPESLVIVEYVDEAFDGPPLLPADPGDRAAARFWAQFLDVKLSQNVSARVYYVHQQCFRLIWLAIWMDGETRGGLREGGEGRPGQLEGKRFFAGDRIGYLDAAASVLTYWLAAMEEVAGVKLMNAEEYPALCRWAREYTSCEAVKGCLPDWDQLVAVYAANTDKFVLVAKTLTTFGISKA</sequence>
<feature type="domain" description="GST N-terminal" evidence="5">
    <location>
        <begin position="32"/>
        <end position="111"/>
    </location>
</feature>
<organism evidence="7">
    <name type="scientific">Oryza punctata</name>
    <name type="common">Red rice</name>
    <dbReference type="NCBI Taxonomy" id="4537"/>
    <lineage>
        <taxon>Eukaryota</taxon>
        <taxon>Viridiplantae</taxon>
        <taxon>Streptophyta</taxon>
        <taxon>Embryophyta</taxon>
        <taxon>Tracheophyta</taxon>
        <taxon>Spermatophyta</taxon>
        <taxon>Magnoliopsida</taxon>
        <taxon>Liliopsida</taxon>
        <taxon>Poales</taxon>
        <taxon>Poaceae</taxon>
        <taxon>BOP clade</taxon>
        <taxon>Oryzoideae</taxon>
        <taxon>Oryzeae</taxon>
        <taxon>Oryzinae</taxon>
        <taxon>Oryza</taxon>
    </lineage>
</organism>
<dbReference type="GO" id="GO:0005737">
    <property type="term" value="C:cytoplasm"/>
    <property type="evidence" value="ECO:0007669"/>
    <property type="project" value="TreeGrafter"/>
</dbReference>
<evidence type="ECO:0000256" key="2">
    <source>
        <dbReference type="ARBA" id="ARBA00022679"/>
    </source>
</evidence>
<evidence type="ECO:0000313" key="7">
    <source>
        <dbReference type="EnsemblPlants" id="OPUNC01G42880.4"/>
    </source>
</evidence>
<dbReference type="InterPro" id="IPR045073">
    <property type="entry name" value="Omega/Tau-like"/>
</dbReference>